<dbReference type="PANTHER" id="PTHR35936:SF17">
    <property type="entry name" value="ARGININE-BINDING EXTRACELLULAR PROTEIN ARTP"/>
    <property type="match status" value="1"/>
</dbReference>
<dbReference type="SUPFAM" id="SSF53850">
    <property type="entry name" value="Periplasmic binding protein-like II"/>
    <property type="match status" value="1"/>
</dbReference>
<dbReference type="RefSeq" id="WP_278157729.1">
    <property type="nucleotide sequence ID" value="NZ_CP121252.1"/>
</dbReference>
<dbReference type="SMART" id="SM00062">
    <property type="entry name" value="PBPb"/>
    <property type="match status" value="1"/>
</dbReference>
<protein>
    <submittedName>
        <fullName evidence="3">ABC transporter substrate-binding protein</fullName>
    </submittedName>
</protein>
<dbReference type="EMBL" id="CP121252">
    <property type="protein sequence ID" value="WFP16628.1"/>
    <property type="molecule type" value="Genomic_DNA"/>
</dbReference>
<accession>A0ABY8H659</accession>
<dbReference type="Pfam" id="PF00497">
    <property type="entry name" value="SBP_bac_3"/>
    <property type="match status" value="1"/>
</dbReference>
<proteinExistence type="predicted"/>
<gene>
    <name evidence="3" type="ORF">P8192_00425</name>
</gene>
<evidence type="ECO:0000313" key="3">
    <source>
        <dbReference type="EMBL" id="WFP16628.1"/>
    </source>
</evidence>
<evidence type="ECO:0000259" key="2">
    <source>
        <dbReference type="SMART" id="SM00062"/>
    </source>
</evidence>
<dbReference type="Proteomes" id="UP001219037">
    <property type="component" value="Chromosome"/>
</dbReference>
<dbReference type="PANTHER" id="PTHR35936">
    <property type="entry name" value="MEMBRANE-BOUND LYTIC MUREIN TRANSGLYCOSYLASE F"/>
    <property type="match status" value="1"/>
</dbReference>
<evidence type="ECO:0000256" key="1">
    <source>
        <dbReference type="ARBA" id="ARBA00022729"/>
    </source>
</evidence>
<name>A0ABY8H659_9MICC</name>
<feature type="domain" description="Solute-binding protein family 3/N-terminal" evidence="2">
    <location>
        <begin position="53"/>
        <end position="275"/>
    </location>
</feature>
<dbReference type="InterPro" id="IPR001638">
    <property type="entry name" value="Solute-binding_3/MltF_N"/>
</dbReference>
<evidence type="ECO:0000313" key="4">
    <source>
        <dbReference type="Proteomes" id="UP001219037"/>
    </source>
</evidence>
<dbReference type="Gene3D" id="3.40.190.10">
    <property type="entry name" value="Periplasmic binding protein-like II"/>
    <property type="match status" value="2"/>
</dbReference>
<keyword evidence="4" id="KW-1185">Reference proteome</keyword>
<keyword evidence="1" id="KW-0732">Signal</keyword>
<dbReference type="CDD" id="cd13530">
    <property type="entry name" value="PBP2_peptides_like"/>
    <property type="match status" value="1"/>
</dbReference>
<sequence>MLTKNISSGIYITSTVGIASLILVGCSASVDSTEAASDCTPATEGLTTINAGTLTVGVPENLPYTKDEGSDADGFEIDLLRAMAEEECLSLQFEVITYANGIPMITAQRSVDMISGGWYITPERAQQVDFTSPTFYDSMAIISEEGATTVDELEEMSAVGSVAGFSWEGDMSGVLGSTMKTYPSTIETRQDLISGRLEAALDGYAVATVAYGDTDYTVEIAEPDDRIAITTDQPQIGFPVSKDNPELTAALSSLIDQYREDGTLARILADWDLPEDLVVPADVAEQTNNG</sequence>
<organism evidence="3 4">
    <name type="scientific">Citricoccus muralis</name>
    <dbReference type="NCBI Taxonomy" id="169134"/>
    <lineage>
        <taxon>Bacteria</taxon>
        <taxon>Bacillati</taxon>
        <taxon>Actinomycetota</taxon>
        <taxon>Actinomycetes</taxon>
        <taxon>Micrococcales</taxon>
        <taxon>Micrococcaceae</taxon>
        <taxon>Citricoccus</taxon>
    </lineage>
</organism>
<reference evidence="3 4" key="1">
    <citation type="submission" date="2023-04" db="EMBL/GenBank/DDBJ databases">
        <title>Funneling lignin-derived compounds into biodiesel using alkali-halophilic Citricoccus sp. P2.</title>
        <authorList>
            <person name="Luo C.-B."/>
        </authorList>
    </citation>
    <scope>NUCLEOTIDE SEQUENCE [LARGE SCALE GENOMIC DNA]</scope>
    <source>
        <strain evidence="3 4">P2</strain>
    </source>
</reference>
<dbReference type="PROSITE" id="PS51257">
    <property type="entry name" value="PROKAR_LIPOPROTEIN"/>
    <property type="match status" value="1"/>
</dbReference>